<sequence length="244" mass="27323">MFKKILIAICTAVAAAYLFLAVTAFNRKPAGQACPGLELIVRDSVYAGFVTNQDISALLRRHNLDPAGKNTDSIDTRRMEQVLAGHPLIDGVECYKTPGGRVCVEVSQRLPILRVMGDGDDSYYVDSKGRVMPLSAKCVARLPVVTGHVSRDFATGPLYGFGLFLQGNPFWQAQTEQIHILPDQTVELAPRVGDHLIYLGKLQGYEHKLRRVKLFYEKALNRVGWNKYSRINVEFDNQIICTRR</sequence>
<organism evidence="2 3">
    <name type="scientific">Candidatus Bacteroides pullicola</name>
    <dbReference type="NCBI Taxonomy" id="2838475"/>
    <lineage>
        <taxon>Bacteria</taxon>
        <taxon>Pseudomonadati</taxon>
        <taxon>Bacteroidota</taxon>
        <taxon>Bacteroidia</taxon>
        <taxon>Bacteroidales</taxon>
        <taxon>Bacteroidaceae</taxon>
        <taxon>Bacteroides</taxon>
    </lineage>
</organism>
<dbReference type="GO" id="GO:0051301">
    <property type="term" value="P:cell division"/>
    <property type="evidence" value="ECO:0007669"/>
    <property type="project" value="UniProtKB-KW"/>
</dbReference>
<reference evidence="2" key="2">
    <citation type="submission" date="2021-04" db="EMBL/GenBank/DDBJ databases">
        <authorList>
            <person name="Gilroy R."/>
        </authorList>
    </citation>
    <scope>NUCLEOTIDE SEQUENCE</scope>
    <source>
        <strain evidence="2">Gambia2-208</strain>
    </source>
</reference>
<name>A0A9D1ZNA1_9BACE</name>
<accession>A0A9D1ZNA1</accession>
<dbReference type="AlphaFoldDB" id="A0A9D1ZNA1"/>
<keyword evidence="2" id="KW-0132">Cell division</keyword>
<evidence type="ECO:0000256" key="1">
    <source>
        <dbReference type="SAM" id="SignalP"/>
    </source>
</evidence>
<keyword evidence="2" id="KW-0131">Cell cycle</keyword>
<feature type="signal peptide" evidence="1">
    <location>
        <begin position="1"/>
        <end position="26"/>
    </location>
</feature>
<gene>
    <name evidence="2" type="ORF">H9824_11200</name>
</gene>
<keyword evidence="1" id="KW-0732">Signal</keyword>
<proteinExistence type="predicted"/>
<dbReference type="EMBL" id="DXCV01000078">
    <property type="protein sequence ID" value="HIY89252.1"/>
    <property type="molecule type" value="Genomic_DNA"/>
</dbReference>
<comment type="caution">
    <text evidence="2">The sequence shown here is derived from an EMBL/GenBank/DDBJ whole genome shotgun (WGS) entry which is preliminary data.</text>
</comment>
<evidence type="ECO:0000313" key="3">
    <source>
        <dbReference type="Proteomes" id="UP000886851"/>
    </source>
</evidence>
<protein>
    <submittedName>
        <fullName evidence="2">Cell division protein FtsQ</fullName>
    </submittedName>
</protein>
<feature type="chain" id="PRO_5039133252" evidence="1">
    <location>
        <begin position="27"/>
        <end position="244"/>
    </location>
</feature>
<evidence type="ECO:0000313" key="2">
    <source>
        <dbReference type="EMBL" id="HIY89252.1"/>
    </source>
</evidence>
<dbReference type="Proteomes" id="UP000886851">
    <property type="component" value="Unassembled WGS sequence"/>
</dbReference>
<reference evidence="2" key="1">
    <citation type="journal article" date="2021" name="PeerJ">
        <title>Extensive microbial diversity within the chicken gut microbiome revealed by metagenomics and culture.</title>
        <authorList>
            <person name="Gilroy R."/>
            <person name="Ravi A."/>
            <person name="Getino M."/>
            <person name="Pursley I."/>
            <person name="Horton D.L."/>
            <person name="Alikhan N.F."/>
            <person name="Baker D."/>
            <person name="Gharbi K."/>
            <person name="Hall N."/>
            <person name="Watson M."/>
            <person name="Adriaenssens E.M."/>
            <person name="Foster-Nyarko E."/>
            <person name="Jarju S."/>
            <person name="Secka A."/>
            <person name="Antonio M."/>
            <person name="Oren A."/>
            <person name="Chaudhuri R.R."/>
            <person name="La Ragione R."/>
            <person name="Hildebrand F."/>
            <person name="Pallen M.J."/>
        </authorList>
    </citation>
    <scope>NUCLEOTIDE SEQUENCE</scope>
    <source>
        <strain evidence="2">Gambia2-208</strain>
    </source>
</reference>